<dbReference type="AlphaFoldDB" id="A0A1H3HXV9"/>
<dbReference type="RefSeq" id="WP_083354449.1">
    <property type="nucleotide sequence ID" value="NZ_FNPG01000010.1"/>
</dbReference>
<dbReference type="STRING" id="1122142.SAMN02910414_00974"/>
<dbReference type="GO" id="GO:0016052">
    <property type="term" value="P:carbohydrate catabolic process"/>
    <property type="evidence" value="ECO:0007669"/>
    <property type="project" value="TreeGrafter"/>
</dbReference>
<protein>
    <submittedName>
        <fullName evidence="4">Lyzozyme M1 (1,4-beta-N-acetylmuramidase), GH25 family</fullName>
    </submittedName>
</protein>
<dbReference type="EMBL" id="FNPG01000010">
    <property type="protein sequence ID" value="SDY19624.1"/>
    <property type="molecule type" value="Genomic_DNA"/>
</dbReference>
<keyword evidence="2" id="KW-0378">Hydrolase</keyword>
<comment type="similarity">
    <text evidence="1">Belongs to the glycosyl hydrolase 25 family.</text>
</comment>
<dbReference type="CDD" id="cd06414">
    <property type="entry name" value="GH25_LytC-like"/>
    <property type="match status" value="1"/>
</dbReference>
<reference evidence="4 5" key="1">
    <citation type="submission" date="2016-10" db="EMBL/GenBank/DDBJ databases">
        <authorList>
            <person name="de Groot N.N."/>
        </authorList>
    </citation>
    <scope>NUCLEOTIDE SEQUENCE [LARGE SCALE GENOMIC DNA]</scope>
    <source>
        <strain evidence="4 5">DSM 14045</strain>
    </source>
</reference>
<dbReference type="PANTHER" id="PTHR34135">
    <property type="entry name" value="LYSOZYME"/>
    <property type="match status" value="1"/>
</dbReference>
<dbReference type="GO" id="GO:0016998">
    <property type="term" value="P:cell wall macromolecule catabolic process"/>
    <property type="evidence" value="ECO:0007669"/>
    <property type="project" value="InterPro"/>
</dbReference>
<dbReference type="PROSITE" id="PS51904">
    <property type="entry name" value="GLYCOSYL_HYDROL_F25_2"/>
    <property type="match status" value="1"/>
</dbReference>
<dbReference type="OrthoDB" id="9765879at2"/>
<keyword evidence="5" id="KW-1185">Reference proteome</keyword>
<organism evidence="4 5">
    <name type="scientific">Lachnobacterium bovis DSM 14045</name>
    <dbReference type="NCBI Taxonomy" id="1122142"/>
    <lineage>
        <taxon>Bacteria</taxon>
        <taxon>Bacillati</taxon>
        <taxon>Bacillota</taxon>
        <taxon>Clostridia</taxon>
        <taxon>Lachnospirales</taxon>
        <taxon>Lachnospiraceae</taxon>
        <taxon>Lachnobacterium</taxon>
    </lineage>
</organism>
<accession>A0A1H3HXV9</accession>
<dbReference type="InterPro" id="IPR017853">
    <property type="entry name" value="GH"/>
</dbReference>
<evidence type="ECO:0000256" key="1">
    <source>
        <dbReference type="ARBA" id="ARBA00010646"/>
    </source>
</evidence>
<dbReference type="Pfam" id="PF01183">
    <property type="entry name" value="Glyco_hydro_25"/>
    <property type="match status" value="1"/>
</dbReference>
<dbReference type="InterPro" id="IPR002053">
    <property type="entry name" value="Glyco_hydro_25"/>
</dbReference>
<dbReference type="Gene3D" id="3.20.20.80">
    <property type="entry name" value="Glycosidases"/>
    <property type="match status" value="1"/>
</dbReference>
<dbReference type="GO" id="GO:0009253">
    <property type="term" value="P:peptidoglycan catabolic process"/>
    <property type="evidence" value="ECO:0007669"/>
    <property type="project" value="InterPro"/>
</dbReference>
<evidence type="ECO:0000313" key="5">
    <source>
        <dbReference type="Proteomes" id="UP000183918"/>
    </source>
</evidence>
<evidence type="ECO:0000256" key="3">
    <source>
        <dbReference type="ARBA" id="ARBA00023295"/>
    </source>
</evidence>
<gene>
    <name evidence="4" type="ORF">SAMN02910414_00974</name>
</gene>
<evidence type="ECO:0000256" key="2">
    <source>
        <dbReference type="ARBA" id="ARBA00022801"/>
    </source>
</evidence>
<keyword evidence="3" id="KW-0326">Glycosidase</keyword>
<dbReference type="SMART" id="SM00641">
    <property type="entry name" value="Glyco_25"/>
    <property type="match status" value="1"/>
</dbReference>
<dbReference type="PANTHER" id="PTHR34135:SF2">
    <property type="entry name" value="LYSOZYME"/>
    <property type="match status" value="1"/>
</dbReference>
<name>A0A1H3HXV9_9FIRM</name>
<dbReference type="Proteomes" id="UP000183918">
    <property type="component" value="Unassembled WGS sequence"/>
</dbReference>
<dbReference type="SUPFAM" id="SSF51445">
    <property type="entry name" value="(Trans)glycosidases"/>
    <property type="match status" value="1"/>
</dbReference>
<sequence>MTHKIITSLKERRKMLLFGIAIAILVVVAAGIVLSNTKKTQCTAQVDDPQYGIEQAKNSLAKKQANSNNKIVFDSFNNKNTANKPCKSLKKGVDVSVYQGEIDWKKAKASGVEFAFIRVGYRGKTAQGVLGEDKNFRKNIQGAIDAHIPVGVYIFSQAITQPEAVDEAEYVLKRIANYNITLPVVIDYEYAANNTGRLYEAKLSKEQATDVCNAFCEKVESLGYTGMVYANSSMLKNQLNASSLAKKHRIWLANYVNKTTYDGEYDFWQCSSTGNAKSYGMSSTYVDLDYWFDDGLKVRRDYSLVFDAQYYANKYADLRNAFGYDYIALYRHFLNNGMAEGRQGNAIFDPKFYRDKYYDLLANFGIDYTKYYEHFIDFGMREGRQGSAEFSVISYKNANLDLRNAFGKDIEKYYRHYLSIGCHEDSRKNTLVGYENQLVGAVTTFNGNDYSRVYDFNYYKEHNSLIKSKYSLDDIGALEYFVTTGMANGDQAKDSFDPVSYKNRWRDLRVAYKNDYKQYYTHYIYCGFDEKREAVGYRDKVVDATTVYKGVDYSKVYDFNYYITKYPDIKAAFNLDEDKTIEHFVNNGMSEGRQAIESFNVKSYRNRYADLRNAFGDKLKEYYMHYINSGAKEQRVGIGFENEVVDYATVLDGVDYSSVYDYNYYVANNPDIAKAYENKSDKEVLSHFVNCGMKECRQAKKDFNVISYKNRYADLRIAFHNDYVKYFKHYMESGKKENRLTTGFEKQVIEPVTVLNGVDYSKVYNYDYYMQNNPDVKAAFGFDDIGALEHFVNNGMNEGRRACENFDVNAYKAAHPELYVKCGDVLKNYFMEYMNS</sequence>
<dbReference type="GO" id="GO:0003796">
    <property type="term" value="F:lysozyme activity"/>
    <property type="evidence" value="ECO:0007669"/>
    <property type="project" value="InterPro"/>
</dbReference>
<evidence type="ECO:0000313" key="4">
    <source>
        <dbReference type="EMBL" id="SDY19624.1"/>
    </source>
</evidence>
<dbReference type="InterPro" id="IPR018077">
    <property type="entry name" value="Glyco_hydro_fam25_subgr"/>
</dbReference>
<proteinExistence type="inferred from homology"/>